<evidence type="ECO:0000313" key="2">
    <source>
        <dbReference type="Proteomes" id="UP000826656"/>
    </source>
</evidence>
<sequence>MIVVEAEVEKKEVATMVVKEEELMVVVEEEVVTTTMITMTEGEGMAAAEGWREGRVWNGENRAFM</sequence>
<keyword evidence="2" id="KW-1185">Reference proteome</keyword>
<gene>
    <name evidence="1" type="ORF">KY290_033487</name>
</gene>
<accession>A0ABQ7U1J6</accession>
<comment type="caution">
    <text evidence="1">The sequence shown here is derived from an EMBL/GenBank/DDBJ whole genome shotgun (WGS) entry which is preliminary data.</text>
</comment>
<organism evidence="1 2">
    <name type="scientific">Solanum tuberosum</name>
    <name type="common">Potato</name>
    <dbReference type="NCBI Taxonomy" id="4113"/>
    <lineage>
        <taxon>Eukaryota</taxon>
        <taxon>Viridiplantae</taxon>
        <taxon>Streptophyta</taxon>
        <taxon>Embryophyta</taxon>
        <taxon>Tracheophyta</taxon>
        <taxon>Spermatophyta</taxon>
        <taxon>Magnoliopsida</taxon>
        <taxon>eudicotyledons</taxon>
        <taxon>Gunneridae</taxon>
        <taxon>Pentapetalae</taxon>
        <taxon>asterids</taxon>
        <taxon>lamiids</taxon>
        <taxon>Solanales</taxon>
        <taxon>Solanaceae</taxon>
        <taxon>Solanoideae</taxon>
        <taxon>Solaneae</taxon>
        <taxon>Solanum</taxon>
    </lineage>
</organism>
<name>A0ABQ7U1J6_SOLTU</name>
<dbReference type="Proteomes" id="UP000826656">
    <property type="component" value="Unassembled WGS sequence"/>
</dbReference>
<proteinExistence type="predicted"/>
<reference evidence="1 2" key="1">
    <citation type="journal article" date="2021" name="bioRxiv">
        <title>Chromosome-scale and haplotype-resolved genome assembly of a tetraploid potato cultivar.</title>
        <authorList>
            <person name="Sun H."/>
            <person name="Jiao W.-B."/>
            <person name="Krause K."/>
            <person name="Campoy J.A."/>
            <person name="Goel M."/>
            <person name="Folz-Donahue K."/>
            <person name="Kukat C."/>
            <person name="Huettel B."/>
            <person name="Schneeberger K."/>
        </authorList>
    </citation>
    <scope>NUCLEOTIDE SEQUENCE [LARGE SCALE GENOMIC DNA]</scope>
    <source>
        <strain evidence="1">SolTubOtavaFocal</strain>
        <tissue evidence="1">Leaves</tissue>
    </source>
</reference>
<protein>
    <submittedName>
        <fullName evidence="1">Uncharacterized protein</fullName>
    </submittedName>
</protein>
<evidence type="ECO:0000313" key="1">
    <source>
        <dbReference type="EMBL" id="KAH0740444.1"/>
    </source>
</evidence>
<dbReference type="EMBL" id="JAIVGD010000026">
    <property type="protein sequence ID" value="KAH0740444.1"/>
    <property type="molecule type" value="Genomic_DNA"/>
</dbReference>